<dbReference type="Proteomes" id="UP000247832">
    <property type="component" value="Unassembled WGS sequence"/>
</dbReference>
<evidence type="ECO:0000313" key="4">
    <source>
        <dbReference type="Proteomes" id="UP000247832"/>
    </source>
</evidence>
<keyword evidence="1" id="KW-1133">Transmembrane helix</keyword>
<dbReference type="Pfam" id="PF01476">
    <property type="entry name" value="LysM"/>
    <property type="match status" value="1"/>
</dbReference>
<protein>
    <submittedName>
        <fullName evidence="3">Peptidoglycan-binding protein</fullName>
    </submittedName>
</protein>
<dbReference type="RefSeq" id="WP_110502277.1">
    <property type="nucleotide sequence ID" value="NZ_QJVD01000022.1"/>
</dbReference>
<dbReference type="EMBL" id="QJVD01000022">
    <property type="protein sequence ID" value="PYI65658.1"/>
    <property type="molecule type" value="Genomic_DNA"/>
</dbReference>
<proteinExistence type="predicted"/>
<evidence type="ECO:0000259" key="2">
    <source>
        <dbReference type="PROSITE" id="PS51782"/>
    </source>
</evidence>
<dbReference type="OrthoDB" id="5084290at2"/>
<dbReference type="CDD" id="cd00118">
    <property type="entry name" value="LysM"/>
    <property type="match status" value="1"/>
</dbReference>
<organism evidence="3 4">
    <name type="scientific">Arthrobacter livingstonensis</name>
    <dbReference type="NCBI Taxonomy" id="670078"/>
    <lineage>
        <taxon>Bacteria</taxon>
        <taxon>Bacillati</taxon>
        <taxon>Actinomycetota</taxon>
        <taxon>Actinomycetes</taxon>
        <taxon>Micrococcales</taxon>
        <taxon>Micrococcaceae</taxon>
        <taxon>Arthrobacter</taxon>
    </lineage>
</organism>
<feature type="domain" description="LysM" evidence="2">
    <location>
        <begin position="85"/>
        <end position="134"/>
    </location>
</feature>
<keyword evidence="1" id="KW-0472">Membrane</keyword>
<evidence type="ECO:0000256" key="1">
    <source>
        <dbReference type="SAM" id="Phobius"/>
    </source>
</evidence>
<dbReference type="InterPro" id="IPR018392">
    <property type="entry name" value="LysM"/>
</dbReference>
<sequence>MSALVISAAVPAFRAGTVRPATNRPGTLQPLRLTRRGRMLLLGIPALALAAVLVISLLAVLLGSLASPANAATRYSPVDMASYAAPVTVLQGESLWSIAAVSDPTRDVRDVVAEIVALNELDTGVLQAGQQLYVPLPK</sequence>
<dbReference type="Gene3D" id="3.10.350.10">
    <property type="entry name" value="LysM domain"/>
    <property type="match status" value="1"/>
</dbReference>
<dbReference type="InterPro" id="IPR036779">
    <property type="entry name" value="LysM_dom_sf"/>
</dbReference>
<evidence type="ECO:0000313" key="3">
    <source>
        <dbReference type="EMBL" id="PYI65658.1"/>
    </source>
</evidence>
<accession>A0A2V5L3G2</accession>
<reference evidence="3 4" key="1">
    <citation type="submission" date="2018-05" db="EMBL/GenBank/DDBJ databases">
        <title>Genetic diversity of glacier-inhabiting Cryobacterium bacteria in China and description of Cryobacterium mengkeensis sp. nov. and Arthrobacter glacialis sp. nov.</title>
        <authorList>
            <person name="Liu Q."/>
            <person name="Xin Y.-H."/>
        </authorList>
    </citation>
    <scope>NUCLEOTIDE SEQUENCE [LARGE SCALE GENOMIC DNA]</scope>
    <source>
        <strain evidence="3 4">LI2</strain>
    </source>
</reference>
<dbReference type="SMART" id="SM00257">
    <property type="entry name" value="LysM"/>
    <property type="match status" value="1"/>
</dbReference>
<dbReference type="SUPFAM" id="SSF54106">
    <property type="entry name" value="LysM domain"/>
    <property type="match status" value="1"/>
</dbReference>
<keyword evidence="1" id="KW-0812">Transmembrane</keyword>
<keyword evidence="4" id="KW-1185">Reference proteome</keyword>
<dbReference type="AlphaFoldDB" id="A0A2V5L3G2"/>
<dbReference type="PROSITE" id="PS51782">
    <property type="entry name" value="LYSM"/>
    <property type="match status" value="1"/>
</dbReference>
<gene>
    <name evidence="3" type="ORF">CVV68_17430</name>
</gene>
<name>A0A2V5L3G2_9MICC</name>
<comment type="caution">
    <text evidence="3">The sequence shown here is derived from an EMBL/GenBank/DDBJ whole genome shotgun (WGS) entry which is preliminary data.</text>
</comment>
<feature type="transmembrane region" description="Helical" evidence="1">
    <location>
        <begin position="39"/>
        <end position="66"/>
    </location>
</feature>